<evidence type="ECO:0000256" key="1">
    <source>
        <dbReference type="ARBA" id="ARBA00010648"/>
    </source>
</evidence>
<comment type="caution">
    <text evidence="8">The sequence shown here is derived from an EMBL/GenBank/DDBJ whole genome shotgun (WGS) entry which is preliminary data.</text>
</comment>
<keyword evidence="6" id="KW-0472">Membrane</keyword>
<dbReference type="InterPro" id="IPR002186">
    <property type="entry name" value="Neocarzinostatin_fam"/>
</dbReference>
<evidence type="ECO:0000313" key="9">
    <source>
        <dbReference type="Proteomes" id="UP001519325"/>
    </source>
</evidence>
<evidence type="ECO:0000256" key="2">
    <source>
        <dbReference type="ARBA" id="ARBA00022529"/>
    </source>
</evidence>
<feature type="chain" id="PRO_5046897756" description="Neocarzinostatin family protein" evidence="7">
    <location>
        <begin position="34"/>
        <end position="201"/>
    </location>
</feature>
<name>A0ABS4QM21_9NOCA</name>
<keyword evidence="4" id="KW-0238">DNA-binding</keyword>
<feature type="transmembrane region" description="Helical" evidence="6">
    <location>
        <begin position="177"/>
        <end position="196"/>
    </location>
</feature>
<organism evidence="8 9">
    <name type="scientific">Nocardia goodfellowii</name>
    <dbReference type="NCBI Taxonomy" id="882446"/>
    <lineage>
        <taxon>Bacteria</taxon>
        <taxon>Bacillati</taxon>
        <taxon>Actinomycetota</taxon>
        <taxon>Actinomycetes</taxon>
        <taxon>Mycobacteriales</taxon>
        <taxon>Nocardiaceae</taxon>
        <taxon>Nocardia</taxon>
    </lineage>
</organism>
<feature type="signal peptide" evidence="7">
    <location>
        <begin position="1"/>
        <end position="33"/>
    </location>
</feature>
<dbReference type="RefSeq" id="WP_209895823.1">
    <property type="nucleotide sequence ID" value="NZ_JAGGMR010000001.1"/>
</dbReference>
<dbReference type="SUPFAM" id="SSF49319">
    <property type="entry name" value="Actinoxanthin-like"/>
    <property type="match status" value="1"/>
</dbReference>
<evidence type="ECO:0000256" key="7">
    <source>
        <dbReference type="SAM" id="SignalP"/>
    </source>
</evidence>
<keyword evidence="5" id="KW-1015">Disulfide bond</keyword>
<comment type="similarity">
    <text evidence="1">Belongs to the neocarzinostatin family.</text>
</comment>
<keyword evidence="3" id="KW-0044">Antibiotic</keyword>
<evidence type="ECO:0000256" key="6">
    <source>
        <dbReference type="SAM" id="Phobius"/>
    </source>
</evidence>
<keyword evidence="6" id="KW-1133">Transmembrane helix</keyword>
<reference evidence="8 9" key="1">
    <citation type="submission" date="2021-03" db="EMBL/GenBank/DDBJ databases">
        <title>Sequencing the genomes of 1000 actinobacteria strains.</title>
        <authorList>
            <person name="Klenk H.-P."/>
        </authorList>
    </citation>
    <scope>NUCLEOTIDE SEQUENCE [LARGE SCALE GENOMIC DNA]</scope>
    <source>
        <strain evidence="8 9">DSM 45516</strain>
    </source>
</reference>
<protein>
    <recommendedName>
        <fullName evidence="10">Neocarzinostatin family protein</fullName>
    </recommendedName>
</protein>
<proteinExistence type="inferred from homology"/>
<dbReference type="InterPro" id="IPR047704">
    <property type="entry name" value="GPS-CTERM"/>
</dbReference>
<evidence type="ECO:0000256" key="5">
    <source>
        <dbReference type="ARBA" id="ARBA00023157"/>
    </source>
</evidence>
<keyword evidence="9" id="KW-1185">Reference proteome</keyword>
<evidence type="ECO:0000256" key="3">
    <source>
        <dbReference type="ARBA" id="ARBA00023022"/>
    </source>
</evidence>
<evidence type="ECO:0000313" key="8">
    <source>
        <dbReference type="EMBL" id="MBP2192747.1"/>
    </source>
</evidence>
<dbReference type="Pfam" id="PF00960">
    <property type="entry name" value="Neocarzinostat"/>
    <property type="match status" value="1"/>
</dbReference>
<evidence type="ECO:0000256" key="4">
    <source>
        <dbReference type="ARBA" id="ARBA00023125"/>
    </source>
</evidence>
<sequence>MIRTITVRSAAAVSLTAALLTSTPVVSVLPAQAAPGTAAIQVSASTDLTTGQRITVHGTGFRPGLASIAVGLCKQGFTSGMRDCDLGGGATFVNVADDGTLPTVTLTARPHFNMIDCLRQQCVIAAAPLPGTEPPSVLAANSAEIAVTFTGSQLPAATAAPTVATTASTADIDGPSLPLWSATAALLVVVAGLALADRRRL</sequence>
<dbReference type="Gene3D" id="2.60.40.230">
    <property type="entry name" value="Neocarzinostatin-like"/>
    <property type="match status" value="1"/>
</dbReference>
<dbReference type="EMBL" id="JAGGMR010000001">
    <property type="protein sequence ID" value="MBP2192747.1"/>
    <property type="molecule type" value="Genomic_DNA"/>
</dbReference>
<keyword evidence="7" id="KW-0732">Signal</keyword>
<gene>
    <name evidence="8" type="ORF">BJ987_005648</name>
</gene>
<keyword evidence="6" id="KW-0812">Transmembrane</keyword>
<dbReference type="InterPro" id="IPR027273">
    <property type="entry name" value="Neocarzinostatin-like"/>
</dbReference>
<evidence type="ECO:0008006" key="10">
    <source>
        <dbReference type="Google" id="ProtNLM"/>
    </source>
</evidence>
<dbReference type="Proteomes" id="UP001519325">
    <property type="component" value="Unassembled WGS sequence"/>
</dbReference>
<keyword evidence="2" id="KW-0929">Antimicrobial</keyword>
<dbReference type="NCBIfam" id="NF040681">
    <property type="entry name" value="GPS-CTERM"/>
    <property type="match status" value="1"/>
</dbReference>
<accession>A0ABS4QM21</accession>